<accession>A0ABQ6FU76</accession>
<dbReference type="InterPro" id="IPR029063">
    <property type="entry name" value="SAM-dependent_MTases_sf"/>
</dbReference>
<dbReference type="Gene3D" id="3.40.50.150">
    <property type="entry name" value="Vaccinia Virus protein VP39"/>
    <property type="match status" value="1"/>
</dbReference>
<evidence type="ECO:0000313" key="2">
    <source>
        <dbReference type="Proteomes" id="UP001344906"/>
    </source>
</evidence>
<evidence type="ECO:0008006" key="3">
    <source>
        <dbReference type="Google" id="ProtNLM"/>
    </source>
</evidence>
<dbReference type="EMBL" id="BSRI01000001">
    <property type="protein sequence ID" value="GLV55972.1"/>
    <property type="molecule type" value="Genomic_DNA"/>
</dbReference>
<reference evidence="1 2" key="1">
    <citation type="submission" date="2023-02" db="EMBL/GenBank/DDBJ databases">
        <title>Dictyobacter halimunensis sp. nov., a new member of the class Ktedonobacteria from forest soil in a geothermal area.</title>
        <authorList>
            <person name="Rachmania M.K."/>
            <person name="Ningsih F."/>
            <person name="Sakai Y."/>
            <person name="Yabe S."/>
            <person name="Yokota A."/>
            <person name="Sjamsuridzal W."/>
        </authorList>
    </citation>
    <scope>NUCLEOTIDE SEQUENCE [LARGE SCALE GENOMIC DNA]</scope>
    <source>
        <strain evidence="1 2">S3.2.2.5</strain>
    </source>
</reference>
<dbReference type="PANTHER" id="PTHR43861">
    <property type="entry name" value="TRANS-ACONITATE 2-METHYLTRANSFERASE-RELATED"/>
    <property type="match status" value="1"/>
</dbReference>
<name>A0ABQ6FU76_9CHLR</name>
<dbReference type="SUPFAM" id="SSF53335">
    <property type="entry name" value="S-adenosyl-L-methionine-dependent methyltransferases"/>
    <property type="match status" value="1"/>
</dbReference>
<protein>
    <recommendedName>
        <fullName evidence="3">Methyltransferase domain-containing protein</fullName>
    </recommendedName>
</protein>
<organism evidence="1 2">
    <name type="scientific">Dictyobacter halimunensis</name>
    <dbReference type="NCBI Taxonomy" id="3026934"/>
    <lineage>
        <taxon>Bacteria</taxon>
        <taxon>Bacillati</taxon>
        <taxon>Chloroflexota</taxon>
        <taxon>Ktedonobacteria</taxon>
        <taxon>Ktedonobacterales</taxon>
        <taxon>Dictyobacteraceae</taxon>
        <taxon>Dictyobacter</taxon>
    </lineage>
</organism>
<comment type="caution">
    <text evidence="1">The sequence shown here is derived from an EMBL/GenBank/DDBJ whole genome shotgun (WGS) entry which is preliminary data.</text>
</comment>
<dbReference type="RefSeq" id="WP_338250804.1">
    <property type="nucleotide sequence ID" value="NZ_BSRI01000001.1"/>
</dbReference>
<gene>
    <name evidence="1" type="ORF">KDH_28160</name>
</gene>
<keyword evidence="2" id="KW-1185">Reference proteome</keyword>
<sequence length="280" mass="31743">MVEHQESFNPQTYWEDRLRAYPGITGVGYLGFSPQFVEMQYYVRQLQVERILQQVGLTDLAQASVLDVGSGTGIWLDFWHRHGAKHVTGLDFAQPSIDRLKQQFPDDQVIQADLSVIPLPLAVTAQFDIISAFDVLLHIVDPDRLRCAIANLAAHCAPGGRLLISDPITCGHGYVPKFAYAVHNKVRTLAEYRAILMEYSFEIEVFQPATVFLNNPLEATSYLAFLAYKACWKITRLWGRSRRWSQLIGPHAARWDQIACRLCTGHRAPTAKVLLARKRH</sequence>
<dbReference type="CDD" id="cd02440">
    <property type="entry name" value="AdoMet_MTases"/>
    <property type="match status" value="1"/>
</dbReference>
<dbReference type="Proteomes" id="UP001344906">
    <property type="component" value="Unassembled WGS sequence"/>
</dbReference>
<proteinExistence type="predicted"/>
<evidence type="ECO:0000313" key="1">
    <source>
        <dbReference type="EMBL" id="GLV55972.1"/>
    </source>
</evidence>
<dbReference type="Pfam" id="PF13489">
    <property type="entry name" value="Methyltransf_23"/>
    <property type="match status" value="1"/>
</dbReference>